<dbReference type="InterPro" id="IPR001810">
    <property type="entry name" value="F-box_dom"/>
</dbReference>
<evidence type="ECO:0000313" key="2">
    <source>
        <dbReference type="EMBL" id="KAG6777838.1"/>
    </source>
</evidence>
<dbReference type="AlphaFoldDB" id="A0A8X7ZVC3"/>
<name>A0A8X7ZVC3_POPTO</name>
<comment type="caution">
    <text evidence="2">The sequence shown here is derived from an EMBL/GenBank/DDBJ whole genome shotgun (WGS) entry which is preliminary data.</text>
</comment>
<reference evidence="2" key="1">
    <citation type="journal article" date="2020" name="bioRxiv">
        <title>Hybrid origin of Populus tomentosa Carr. identified through genome sequencing and phylogenomic analysis.</title>
        <authorList>
            <person name="An X."/>
            <person name="Gao K."/>
            <person name="Chen Z."/>
            <person name="Li J."/>
            <person name="Yang X."/>
            <person name="Yang X."/>
            <person name="Zhou J."/>
            <person name="Guo T."/>
            <person name="Zhao T."/>
            <person name="Huang S."/>
            <person name="Miao D."/>
            <person name="Khan W.U."/>
            <person name="Rao P."/>
            <person name="Ye M."/>
            <person name="Lei B."/>
            <person name="Liao W."/>
            <person name="Wang J."/>
            <person name="Ji L."/>
            <person name="Li Y."/>
            <person name="Guo B."/>
            <person name="Mustafa N.S."/>
            <person name="Li S."/>
            <person name="Yun Q."/>
            <person name="Keller S.R."/>
            <person name="Mao J."/>
            <person name="Zhang R."/>
            <person name="Strauss S.H."/>
        </authorList>
    </citation>
    <scope>NUCLEOTIDE SEQUENCE</scope>
    <source>
        <strain evidence="2">GM15</strain>
        <tissue evidence="2">Leaf</tissue>
    </source>
</reference>
<proteinExistence type="predicted"/>
<evidence type="ECO:0000259" key="1">
    <source>
        <dbReference type="PROSITE" id="PS50181"/>
    </source>
</evidence>
<feature type="domain" description="F-box" evidence="1">
    <location>
        <begin position="114"/>
        <end position="160"/>
    </location>
</feature>
<keyword evidence="3" id="KW-1185">Reference proteome</keyword>
<gene>
    <name evidence="2" type="ORF">POTOM_017676</name>
</gene>
<dbReference type="PROSITE" id="PS50181">
    <property type="entry name" value="FBOX"/>
    <property type="match status" value="1"/>
</dbReference>
<accession>A0A8X7ZVC3</accession>
<organism evidence="2 3">
    <name type="scientific">Populus tomentosa</name>
    <name type="common">Chinese white poplar</name>
    <dbReference type="NCBI Taxonomy" id="118781"/>
    <lineage>
        <taxon>Eukaryota</taxon>
        <taxon>Viridiplantae</taxon>
        <taxon>Streptophyta</taxon>
        <taxon>Embryophyta</taxon>
        <taxon>Tracheophyta</taxon>
        <taxon>Spermatophyta</taxon>
        <taxon>Magnoliopsida</taxon>
        <taxon>eudicotyledons</taxon>
        <taxon>Gunneridae</taxon>
        <taxon>Pentapetalae</taxon>
        <taxon>rosids</taxon>
        <taxon>fabids</taxon>
        <taxon>Malpighiales</taxon>
        <taxon>Salicaceae</taxon>
        <taxon>Saliceae</taxon>
        <taxon>Populus</taxon>
    </lineage>
</organism>
<protein>
    <recommendedName>
        <fullName evidence="1">F-box domain-containing protein</fullName>
    </recommendedName>
</protein>
<sequence length="323" mass="36669">MLVDKFNLELVLKFKEEGGQFIGAGYVPNHQAVFYKIVLNANESMKLERTLKMLEEGGQFIGAGYVLNQPAVFYKIVLNVNESMKLERNLKMLGFIECGEGDPEMATLVGDHLEDLFKLLPNELLEHIFDLLNIEGIDSISKTDPKLSTLVQEIGLYKKKIVLKANESMKLESTLKMLVYVECGERDLKMATLVGDNLEEFFKLGMLSFKKEEPYFKLFTLANKLNLELALKFKEEAVHFVVVGYVPNHRTAFYKIVLNTNESMKLERTLKMLACVDCGEKDPELATLVGDYLEDVFKLVRDKLLFPLYIEICKVGGLLSLGV</sequence>
<dbReference type="Proteomes" id="UP000886885">
    <property type="component" value="Chromosome 4D"/>
</dbReference>
<dbReference type="EMBL" id="JAAWWB010000008">
    <property type="protein sequence ID" value="KAG6777838.1"/>
    <property type="molecule type" value="Genomic_DNA"/>
</dbReference>
<evidence type="ECO:0000313" key="3">
    <source>
        <dbReference type="Proteomes" id="UP000886885"/>
    </source>
</evidence>